<dbReference type="AlphaFoldDB" id="A0AAE1L0S0"/>
<evidence type="ECO:0000313" key="1">
    <source>
        <dbReference type="EMBL" id="KAK3892281.1"/>
    </source>
</evidence>
<accession>A0AAE1L0S0</accession>
<keyword evidence="2" id="KW-1185">Reference proteome</keyword>
<organism evidence="1 2">
    <name type="scientific">Petrolisthes cinctipes</name>
    <name type="common">Flat porcelain crab</name>
    <dbReference type="NCBI Taxonomy" id="88211"/>
    <lineage>
        <taxon>Eukaryota</taxon>
        <taxon>Metazoa</taxon>
        <taxon>Ecdysozoa</taxon>
        <taxon>Arthropoda</taxon>
        <taxon>Crustacea</taxon>
        <taxon>Multicrustacea</taxon>
        <taxon>Malacostraca</taxon>
        <taxon>Eumalacostraca</taxon>
        <taxon>Eucarida</taxon>
        <taxon>Decapoda</taxon>
        <taxon>Pleocyemata</taxon>
        <taxon>Anomura</taxon>
        <taxon>Galatheoidea</taxon>
        <taxon>Porcellanidae</taxon>
        <taxon>Petrolisthes</taxon>
    </lineage>
</organism>
<name>A0AAE1L0S0_PETCI</name>
<gene>
    <name evidence="1" type="ORF">Pcinc_003902</name>
</gene>
<sequence>MEEAEAAAAVASQEQPRRALTATNLPQCMDLLSQAMKIIEENYPNVERSTAVTRGVMSKLACYEVLLKEKNQQSITTFFQADTPKTVMELDTDPDWCGWPISMLD</sequence>
<proteinExistence type="predicted"/>
<dbReference type="Proteomes" id="UP001286313">
    <property type="component" value="Unassembled WGS sequence"/>
</dbReference>
<reference evidence="1" key="1">
    <citation type="submission" date="2023-10" db="EMBL/GenBank/DDBJ databases">
        <title>Genome assemblies of two species of porcelain crab, Petrolisthes cinctipes and Petrolisthes manimaculis (Anomura: Porcellanidae).</title>
        <authorList>
            <person name="Angst P."/>
        </authorList>
    </citation>
    <scope>NUCLEOTIDE SEQUENCE</scope>
    <source>
        <strain evidence="1">PB745_01</strain>
        <tissue evidence="1">Gill</tissue>
    </source>
</reference>
<dbReference type="EMBL" id="JAWQEG010000271">
    <property type="protein sequence ID" value="KAK3892281.1"/>
    <property type="molecule type" value="Genomic_DNA"/>
</dbReference>
<protein>
    <submittedName>
        <fullName evidence="1">Uncharacterized protein</fullName>
    </submittedName>
</protein>
<evidence type="ECO:0000313" key="2">
    <source>
        <dbReference type="Proteomes" id="UP001286313"/>
    </source>
</evidence>
<comment type="caution">
    <text evidence="1">The sequence shown here is derived from an EMBL/GenBank/DDBJ whole genome shotgun (WGS) entry which is preliminary data.</text>
</comment>